<gene>
    <name evidence="5" type="ORF">GRI75_11955</name>
</gene>
<dbReference type="AlphaFoldDB" id="A0A6I4UXP2"/>
<dbReference type="RefSeq" id="WP_160747216.1">
    <property type="nucleotide sequence ID" value="NZ_WTYK01000007.1"/>
</dbReference>
<evidence type="ECO:0000313" key="5">
    <source>
        <dbReference type="EMBL" id="MXP42353.1"/>
    </source>
</evidence>
<accession>A0A6I4UXP2</accession>
<evidence type="ECO:0000256" key="2">
    <source>
        <dbReference type="ARBA" id="ARBA00022884"/>
    </source>
</evidence>
<keyword evidence="1 3" id="KW-0820">tRNA-binding</keyword>
<dbReference type="Pfam" id="PF01588">
    <property type="entry name" value="tRNA_bind"/>
    <property type="match status" value="1"/>
</dbReference>
<dbReference type="CDD" id="cd02798">
    <property type="entry name" value="tRNA_bind_CsaA"/>
    <property type="match status" value="1"/>
</dbReference>
<dbReference type="PANTHER" id="PTHR11586">
    <property type="entry name" value="TRNA-AMINOACYLATION COFACTOR ARC1 FAMILY MEMBER"/>
    <property type="match status" value="1"/>
</dbReference>
<dbReference type="PANTHER" id="PTHR11586:SF37">
    <property type="entry name" value="TRNA-BINDING DOMAIN-CONTAINING PROTEIN"/>
    <property type="match status" value="1"/>
</dbReference>
<organism evidence="5 6">
    <name type="scientific">Croceibacterium soli</name>
    <dbReference type="NCBI Taxonomy" id="1739690"/>
    <lineage>
        <taxon>Bacteria</taxon>
        <taxon>Pseudomonadati</taxon>
        <taxon>Pseudomonadota</taxon>
        <taxon>Alphaproteobacteria</taxon>
        <taxon>Sphingomonadales</taxon>
        <taxon>Erythrobacteraceae</taxon>
        <taxon>Croceibacterium</taxon>
    </lineage>
</organism>
<dbReference type="InterPro" id="IPR012340">
    <property type="entry name" value="NA-bd_OB-fold"/>
</dbReference>
<reference evidence="5 6" key="1">
    <citation type="submission" date="2019-12" db="EMBL/GenBank/DDBJ databases">
        <title>Genomic-based taxomic classification of the family Erythrobacteraceae.</title>
        <authorList>
            <person name="Xu L."/>
        </authorList>
    </citation>
    <scope>NUCLEOTIDE SEQUENCE [LARGE SCALE GENOMIC DNA]</scope>
    <source>
        <strain evidence="5 6">MCCC 1K02066</strain>
    </source>
</reference>
<dbReference type="InterPro" id="IPR051270">
    <property type="entry name" value="Tyrosine-tRNA_ligase_regulator"/>
</dbReference>
<keyword evidence="6" id="KW-1185">Reference proteome</keyword>
<dbReference type="Gene3D" id="2.40.50.140">
    <property type="entry name" value="Nucleic acid-binding proteins"/>
    <property type="match status" value="1"/>
</dbReference>
<evidence type="ECO:0000313" key="6">
    <source>
        <dbReference type="Proteomes" id="UP000469159"/>
    </source>
</evidence>
<keyword evidence="2 3" id="KW-0694">RNA-binding</keyword>
<dbReference type="InterPro" id="IPR002547">
    <property type="entry name" value="tRNA-bd_dom"/>
</dbReference>
<dbReference type="FunFam" id="2.40.50.140:FF:000165">
    <property type="entry name" value="Chaperone CsaA"/>
    <property type="match status" value="1"/>
</dbReference>
<proteinExistence type="predicted"/>
<dbReference type="NCBIfam" id="NF007495">
    <property type="entry name" value="PRK10089.1-4"/>
    <property type="match status" value="1"/>
</dbReference>
<dbReference type="SUPFAM" id="SSF50249">
    <property type="entry name" value="Nucleic acid-binding proteins"/>
    <property type="match status" value="1"/>
</dbReference>
<dbReference type="NCBIfam" id="TIGR02222">
    <property type="entry name" value="chap_CsaA"/>
    <property type="match status" value="1"/>
</dbReference>
<evidence type="ECO:0000259" key="4">
    <source>
        <dbReference type="PROSITE" id="PS50886"/>
    </source>
</evidence>
<dbReference type="Proteomes" id="UP000469159">
    <property type="component" value="Unassembled WGS sequence"/>
</dbReference>
<feature type="domain" description="TRNA-binding" evidence="4">
    <location>
        <begin position="19"/>
        <end position="123"/>
    </location>
</feature>
<sequence length="123" mass="13181">MHVTHDASAAAAPEIAFDQFLAVDIRVGTIVSAEPFPEARKPALKLTIDFGPVIGRKRSSAQITENYEPAALIGRQVAAVVNFPPRQIGPMMSEVLTLGFPDEHGHVVLLEPSQAVPDGGRLF</sequence>
<dbReference type="GO" id="GO:0000049">
    <property type="term" value="F:tRNA binding"/>
    <property type="evidence" value="ECO:0007669"/>
    <property type="project" value="UniProtKB-UniRule"/>
</dbReference>
<dbReference type="InterPro" id="IPR008231">
    <property type="entry name" value="CsaA"/>
</dbReference>
<dbReference type="NCBIfam" id="NF007494">
    <property type="entry name" value="PRK10089.1-3"/>
    <property type="match status" value="1"/>
</dbReference>
<name>A0A6I4UXP2_9SPHN</name>
<dbReference type="OrthoDB" id="9794564at2"/>
<protein>
    <submittedName>
        <fullName evidence="5">tRNA-binding protein</fullName>
    </submittedName>
</protein>
<evidence type="ECO:0000256" key="1">
    <source>
        <dbReference type="ARBA" id="ARBA00022555"/>
    </source>
</evidence>
<dbReference type="EMBL" id="WTYK01000007">
    <property type="protein sequence ID" value="MXP42353.1"/>
    <property type="molecule type" value="Genomic_DNA"/>
</dbReference>
<dbReference type="PROSITE" id="PS50886">
    <property type="entry name" value="TRBD"/>
    <property type="match status" value="1"/>
</dbReference>
<evidence type="ECO:0000256" key="3">
    <source>
        <dbReference type="PROSITE-ProRule" id="PRU00209"/>
    </source>
</evidence>
<comment type="caution">
    <text evidence="5">The sequence shown here is derived from an EMBL/GenBank/DDBJ whole genome shotgun (WGS) entry which is preliminary data.</text>
</comment>